<keyword evidence="1 8" id="KW-0444">Lipid biosynthesis</keyword>
<accession>A0A0C2NTZ7</accession>
<dbReference type="HAMAP" id="MF_00101">
    <property type="entry name" value="AcpS"/>
    <property type="match status" value="1"/>
</dbReference>
<feature type="binding site" evidence="8">
    <location>
        <position position="56"/>
    </location>
    <ligand>
        <name>Mg(2+)</name>
        <dbReference type="ChEBI" id="CHEBI:18420"/>
    </ligand>
</feature>
<evidence type="ECO:0000313" key="13">
    <source>
        <dbReference type="Proteomes" id="UP000472355"/>
    </source>
</evidence>
<evidence type="ECO:0000256" key="4">
    <source>
        <dbReference type="ARBA" id="ARBA00022832"/>
    </source>
</evidence>
<keyword evidence="7 8" id="KW-0275">Fatty acid biosynthesis</keyword>
<dbReference type="EMBL" id="SGKU01000010">
    <property type="protein sequence ID" value="NFA41992.1"/>
    <property type="molecule type" value="Genomic_DNA"/>
</dbReference>
<evidence type="ECO:0000313" key="14">
    <source>
        <dbReference type="Proteomes" id="UP000473681"/>
    </source>
</evidence>
<comment type="cofactor">
    <cofactor evidence="8">
        <name>Mg(2+)</name>
        <dbReference type="ChEBI" id="CHEBI:18420"/>
    </cofactor>
</comment>
<keyword evidence="2 8" id="KW-0808">Transferase</keyword>
<dbReference type="OrthoDB" id="517356at2"/>
<dbReference type="Proteomes" id="UP000473681">
    <property type="component" value="Unassembled WGS sequence"/>
</dbReference>
<dbReference type="Proteomes" id="UP000472355">
    <property type="component" value="Unassembled WGS sequence"/>
</dbReference>
<dbReference type="GO" id="GO:0006633">
    <property type="term" value="P:fatty acid biosynthetic process"/>
    <property type="evidence" value="ECO:0007669"/>
    <property type="project" value="UniProtKB-UniRule"/>
</dbReference>
<dbReference type="InterPro" id="IPR004568">
    <property type="entry name" value="Ppantetheine-prot_Trfase_dom"/>
</dbReference>
<comment type="subcellular location">
    <subcellularLocation>
        <location evidence="8">Cytoplasm</location>
    </subcellularLocation>
</comment>
<dbReference type="Pfam" id="PF01648">
    <property type="entry name" value="ACPS"/>
    <property type="match status" value="1"/>
</dbReference>
<comment type="caution">
    <text evidence="10">The sequence shown here is derived from an EMBL/GenBank/DDBJ whole genome shotgun (WGS) entry which is preliminary data.</text>
</comment>
<reference evidence="10 13" key="1">
    <citation type="submission" date="2019-02" db="EMBL/GenBank/DDBJ databases">
        <title>Genome sequencing of Clostridium botulinum clinical isolates.</title>
        <authorList>
            <person name="Brunt J."/>
            <person name="Van Vliet A.H.M."/>
            <person name="Stringer S.C."/>
            <person name="Grant K.A."/>
            <person name="Carter A.C."/>
            <person name="Peck M.W."/>
        </authorList>
    </citation>
    <scope>NUCLEOTIDE SEQUENCE [LARGE SCALE GENOMIC DNA]</scope>
    <source>
        <strain evidence="10 13">H113700579</strain>
    </source>
</reference>
<dbReference type="NCBIfam" id="TIGR00556">
    <property type="entry name" value="pantethn_trn"/>
    <property type="match status" value="1"/>
</dbReference>
<protein>
    <recommendedName>
        <fullName evidence="8">Holo-[acyl-carrier-protein] synthase</fullName>
        <shortName evidence="8">Holo-ACP synthase</shortName>
        <ecNumber evidence="8">2.7.8.7</ecNumber>
    </recommendedName>
    <alternativeName>
        <fullName evidence="8">4'-phosphopantetheinyl transferase AcpS</fullName>
    </alternativeName>
</protein>
<dbReference type="GO" id="GO:0008897">
    <property type="term" value="F:holo-[acyl-carrier-protein] synthase activity"/>
    <property type="evidence" value="ECO:0007669"/>
    <property type="project" value="UniProtKB-UniRule"/>
</dbReference>
<dbReference type="EMBL" id="SWVK01000007">
    <property type="protein sequence ID" value="NFN34877.1"/>
    <property type="molecule type" value="Genomic_DNA"/>
</dbReference>
<dbReference type="InterPro" id="IPR037143">
    <property type="entry name" value="4-PPantetheinyl_Trfase_dom_sf"/>
</dbReference>
<dbReference type="SUPFAM" id="SSF56214">
    <property type="entry name" value="4'-phosphopantetheinyl transferase"/>
    <property type="match status" value="1"/>
</dbReference>
<name>A0A0C2NTZ7_CLOBO</name>
<feature type="domain" description="4'-phosphopantetheinyl transferase" evidence="9">
    <location>
        <begin position="4"/>
        <end position="92"/>
    </location>
</feature>
<dbReference type="RefSeq" id="WP_012450419.1">
    <property type="nucleotide sequence ID" value="NZ_CP010520.1"/>
</dbReference>
<evidence type="ECO:0000256" key="2">
    <source>
        <dbReference type="ARBA" id="ARBA00022679"/>
    </source>
</evidence>
<evidence type="ECO:0000256" key="8">
    <source>
        <dbReference type="HAMAP-Rule" id="MF_00101"/>
    </source>
</evidence>
<dbReference type="InterPro" id="IPR002582">
    <property type="entry name" value="ACPS"/>
</dbReference>
<evidence type="ECO:0000259" key="9">
    <source>
        <dbReference type="Pfam" id="PF01648"/>
    </source>
</evidence>
<dbReference type="SMR" id="A0A0C2NTZ7"/>
<keyword evidence="4 8" id="KW-0276">Fatty acid metabolism</keyword>
<feature type="binding site" evidence="8">
    <location>
        <position position="8"/>
    </location>
    <ligand>
        <name>Mg(2+)</name>
        <dbReference type="ChEBI" id="CHEBI:18420"/>
    </ligand>
</feature>
<evidence type="ECO:0000256" key="6">
    <source>
        <dbReference type="ARBA" id="ARBA00023098"/>
    </source>
</evidence>
<dbReference type="EC" id="2.7.8.7" evidence="8"/>
<dbReference type="EMBL" id="SWOV01000022">
    <property type="protein sequence ID" value="NFF88145.1"/>
    <property type="molecule type" value="Genomic_DNA"/>
</dbReference>
<proteinExistence type="inferred from homology"/>
<comment type="function">
    <text evidence="8">Transfers the 4'-phosphopantetheine moiety from coenzyme A to a Ser of acyl-carrier-protein.</text>
</comment>
<evidence type="ECO:0000313" key="12">
    <source>
        <dbReference type="EMBL" id="NFN34877.1"/>
    </source>
</evidence>
<evidence type="ECO:0000256" key="3">
    <source>
        <dbReference type="ARBA" id="ARBA00022723"/>
    </source>
</evidence>
<reference evidence="14 15" key="2">
    <citation type="submission" date="2019-04" db="EMBL/GenBank/DDBJ databases">
        <title>Genome sequencing of Clostridium botulinum Groups I-IV and Clostridium butyricum.</title>
        <authorList>
            <person name="Brunt J."/>
            <person name="Van Vliet A.H.M."/>
            <person name="Stringer S.C."/>
            <person name="Carter A.T."/>
            <person name="Peck M.W."/>
        </authorList>
    </citation>
    <scope>NUCLEOTIDE SEQUENCE [LARGE SCALE GENOMIC DNA]</scope>
    <source>
        <strain evidence="11 15">1605</strain>
        <strain evidence="12 14">CB-K-33E</strain>
    </source>
</reference>
<evidence type="ECO:0000313" key="15">
    <source>
        <dbReference type="Proteomes" id="UP000476820"/>
    </source>
</evidence>
<organism evidence="10 13">
    <name type="scientific">Clostridium botulinum</name>
    <dbReference type="NCBI Taxonomy" id="1491"/>
    <lineage>
        <taxon>Bacteria</taxon>
        <taxon>Bacillati</taxon>
        <taxon>Bacillota</taxon>
        <taxon>Clostridia</taxon>
        <taxon>Eubacteriales</taxon>
        <taxon>Clostridiaceae</taxon>
        <taxon>Clostridium</taxon>
    </lineage>
</organism>
<keyword evidence="3 8" id="KW-0479">Metal-binding</keyword>
<evidence type="ECO:0000256" key="1">
    <source>
        <dbReference type="ARBA" id="ARBA00022516"/>
    </source>
</evidence>
<dbReference type="InterPro" id="IPR008278">
    <property type="entry name" value="4-PPantetheinyl_Trfase_dom"/>
</dbReference>
<dbReference type="GO" id="GO:0000287">
    <property type="term" value="F:magnesium ion binding"/>
    <property type="evidence" value="ECO:0007669"/>
    <property type="project" value="UniProtKB-UniRule"/>
</dbReference>
<evidence type="ECO:0000313" key="11">
    <source>
        <dbReference type="EMBL" id="NFF88145.1"/>
    </source>
</evidence>
<evidence type="ECO:0000256" key="7">
    <source>
        <dbReference type="ARBA" id="ARBA00023160"/>
    </source>
</evidence>
<comment type="similarity">
    <text evidence="8">Belongs to the P-Pant transferase superfamily. AcpS family.</text>
</comment>
<comment type="catalytic activity">
    <reaction evidence="8">
        <text>apo-[ACP] + CoA = holo-[ACP] + adenosine 3',5'-bisphosphate + H(+)</text>
        <dbReference type="Rhea" id="RHEA:12068"/>
        <dbReference type="Rhea" id="RHEA-COMP:9685"/>
        <dbReference type="Rhea" id="RHEA-COMP:9690"/>
        <dbReference type="ChEBI" id="CHEBI:15378"/>
        <dbReference type="ChEBI" id="CHEBI:29999"/>
        <dbReference type="ChEBI" id="CHEBI:57287"/>
        <dbReference type="ChEBI" id="CHEBI:58343"/>
        <dbReference type="ChEBI" id="CHEBI:64479"/>
        <dbReference type="EC" id="2.7.8.7"/>
    </reaction>
</comment>
<gene>
    <name evidence="8" type="primary">acpS</name>
    <name evidence="10" type="ORF">EXM65_05210</name>
    <name evidence="11" type="ORF">FC774_09735</name>
    <name evidence="12" type="ORF">FDB51_06935</name>
</gene>
<dbReference type="AlphaFoldDB" id="A0A0C2NTZ7"/>
<dbReference type="NCBIfam" id="TIGR00516">
    <property type="entry name" value="acpS"/>
    <property type="match status" value="1"/>
</dbReference>
<keyword evidence="8" id="KW-0963">Cytoplasm</keyword>
<keyword evidence="5 8" id="KW-0460">Magnesium</keyword>
<evidence type="ECO:0000313" key="10">
    <source>
        <dbReference type="EMBL" id="NFA41992.1"/>
    </source>
</evidence>
<dbReference type="Proteomes" id="UP000476820">
    <property type="component" value="Unassembled WGS sequence"/>
</dbReference>
<keyword evidence="6 8" id="KW-0443">Lipid metabolism</keyword>
<sequence length="123" mass="13930">MIKGIGTDIVEIERIKKAIESNPNFINRFFTEKEIEYFKLRKFNANTISGNFAAKEAVSKALGSGFRGFGLMDIEVLRDELGKPIVNLSDKLYKMFNLDNYNIFISISHSNTDAIAYAIIEVI</sequence>
<dbReference type="GO" id="GO:0005737">
    <property type="term" value="C:cytoplasm"/>
    <property type="evidence" value="ECO:0007669"/>
    <property type="project" value="UniProtKB-SubCell"/>
</dbReference>
<evidence type="ECO:0000256" key="5">
    <source>
        <dbReference type="ARBA" id="ARBA00022842"/>
    </source>
</evidence>
<dbReference type="Gene3D" id="3.90.470.20">
    <property type="entry name" value="4'-phosphopantetheinyl transferase domain"/>
    <property type="match status" value="1"/>
</dbReference>